<accession>A0A0F9S7D2</accession>
<organism evidence="1">
    <name type="scientific">marine sediment metagenome</name>
    <dbReference type="NCBI Taxonomy" id="412755"/>
    <lineage>
        <taxon>unclassified sequences</taxon>
        <taxon>metagenomes</taxon>
        <taxon>ecological metagenomes</taxon>
    </lineage>
</organism>
<proteinExistence type="predicted"/>
<gene>
    <name evidence="1" type="ORF">LCGC14_0809090</name>
</gene>
<evidence type="ECO:0000313" key="1">
    <source>
        <dbReference type="EMBL" id="KKN32906.1"/>
    </source>
</evidence>
<sequence length="82" mass="9440">MGKVIFRNLLLSELTFRRQHLITSLQKLPGLWLRFPRLKGSLRLFFVPGPFCESSSLPWQGCTDSVIQNTLFFIGCFFTISS</sequence>
<dbReference type="AlphaFoldDB" id="A0A0F9S7D2"/>
<protein>
    <submittedName>
        <fullName evidence="1">Uncharacterized protein</fullName>
    </submittedName>
</protein>
<dbReference type="EMBL" id="LAZR01002220">
    <property type="protein sequence ID" value="KKN32906.1"/>
    <property type="molecule type" value="Genomic_DNA"/>
</dbReference>
<name>A0A0F9S7D2_9ZZZZ</name>
<reference evidence="1" key="1">
    <citation type="journal article" date="2015" name="Nature">
        <title>Complex archaea that bridge the gap between prokaryotes and eukaryotes.</title>
        <authorList>
            <person name="Spang A."/>
            <person name="Saw J.H."/>
            <person name="Jorgensen S.L."/>
            <person name="Zaremba-Niedzwiedzka K."/>
            <person name="Martijn J."/>
            <person name="Lind A.E."/>
            <person name="van Eijk R."/>
            <person name="Schleper C."/>
            <person name="Guy L."/>
            <person name="Ettema T.J."/>
        </authorList>
    </citation>
    <scope>NUCLEOTIDE SEQUENCE</scope>
</reference>
<comment type="caution">
    <text evidence="1">The sequence shown here is derived from an EMBL/GenBank/DDBJ whole genome shotgun (WGS) entry which is preliminary data.</text>
</comment>